<feature type="region of interest" description="Disordered" evidence="11">
    <location>
        <begin position="152"/>
        <end position="179"/>
    </location>
</feature>
<dbReference type="PANTHER" id="PTHR31650:SF1">
    <property type="entry name" value="WAX ESTER SYNTHASE_DIACYLGLYCEROL ACYLTRANSFERASE 4-RELATED"/>
    <property type="match status" value="1"/>
</dbReference>
<comment type="pathway">
    <text evidence="1">Glycerolipid metabolism; triacylglycerol biosynthesis.</text>
</comment>
<organism evidence="14 15">
    <name type="scientific">Aeromonas schubertii</name>
    <dbReference type="NCBI Taxonomy" id="652"/>
    <lineage>
        <taxon>Bacteria</taxon>
        <taxon>Pseudomonadati</taxon>
        <taxon>Pseudomonadota</taxon>
        <taxon>Gammaproteobacteria</taxon>
        <taxon>Aeromonadales</taxon>
        <taxon>Aeromonadaceae</taxon>
        <taxon>Aeromonas</taxon>
    </lineage>
</organism>
<dbReference type="EMBL" id="JAIRBT010000006">
    <property type="protein sequence ID" value="MBZ6065834.1"/>
    <property type="molecule type" value="Genomic_DNA"/>
</dbReference>
<evidence type="ECO:0000256" key="11">
    <source>
        <dbReference type="SAM" id="MobiDB-lite"/>
    </source>
</evidence>
<keyword evidence="8" id="KW-0443">Lipid metabolism</keyword>
<dbReference type="SUPFAM" id="SSF52777">
    <property type="entry name" value="CoA-dependent acyltransferases"/>
    <property type="match status" value="1"/>
</dbReference>
<evidence type="ECO:0000256" key="8">
    <source>
        <dbReference type="ARBA" id="ARBA00023098"/>
    </source>
</evidence>
<dbReference type="InterPro" id="IPR023213">
    <property type="entry name" value="CAT-like_dom_sf"/>
</dbReference>
<dbReference type="EC" id="2.3.1.20" evidence="4"/>
<dbReference type="InterPro" id="IPR009721">
    <property type="entry name" value="O-acyltransferase_WSD1_C"/>
</dbReference>
<reference evidence="14 15" key="1">
    <citation type="submission" date="2021-09" db="EMBL/GenBank/DDBJ databases">
        <title>Aeromonas schubertii isolated from Asian sea bass.</title>
        <authorList>
            <person name="Pinpimai K."/>
        </authorList>
    </citation>
    <scope>NUCLEOTIDE SEQUENCE [LARGE SCALE GENOMIC DNA]</scope>
    <source>
        <strain evidence="14 15">CHULA2021a</strain>
    </source>
</reference>
<comment type="caution">
    <text evidence="14">The sequence shown here is derived from an EMBL/GenBank/DDBJ whole genome shotgun (WGS) entry which is preliminary data.</text>
</comment>
<keyword evidence="7" id="KW-0319">Glycerol metabolism</keyword>
<keyword evidence="5" id="KW-0444">Lipid biosynthesis</keyword>
<evidence type="ECO:0000256" key="7">
    <source>
        <dbReference type="ARBA" id="ARBA00022798"/>
    </source>
</evidence>
<evidence type="ECO:0000256" key="1">
    <source>
        <dbReference type="ARBA" id="ARBA00004771"/>
    </source>
</evidence>
<keyword evidence="15" id="KW-1185">Reference proteome</keyword>
<dbReference type="RefSeq" id="WP_050664866.1">
    <property type="nucleotide sequence ID" value="NZ_CDDB01000010.1"/>
</dbReference>
<evidence type="ECO:0000256" key="3">
    <source>
        <dbReference type="ARBA" id="ARBA00009587"/>
    </source>
</evidence>
<comment type="similarity">
    <text evidence="3">Belongs to the long-chain O-acyltransferase family.</text>
</comment>
<sequence>MSLCEMITCVDTAWLRMDRPNNLMQIVGVLMFDGQLDEGQLRHNLLHTIAQQPRFRQRAVLEGGVYYWREDTDFDLDLHLKRVILPGDAGQHELEKLVADFASTPLNPQRPLWEIHLTDTSLGGQALVMRFHHAIGDGFSLIKAMLTMMDETPTPTRERGLGPADPHHEQQSDEDHHGSRLLRMGLKMTGKIWSKYIELATNPARIIDYAKITRDVTSELVTIATLPDDSPTRFKGETGSTKRVAWSEQIPLPDVKAVGRVLGCSVNDLLIAAATGAFRGYLEEKGDETGDLSVRSLVPVNMRGPHDKGELGNRFGLVALDLPVDLDNPLQRLYKVRERMQALKSSCQPAVVLNLLEAIGMAPRTVQQQVVEVLSAKASMVITNVPGPQQTLYLAGARLRQPLFWVPQAGDIGIGVSILSYDGKVQLGLITDKKRIPDPEKIVNRFAHEFEQLLLLVLLEPADLLEDPEAIEHYLCAAQA</sequence>
<comment type="catalytic activity">
    <reaction evidence="10">
        <text>an acyl-CoA + a 1,2-diacyl-sn-glycerol = a triacyl-sn-glycerol + CoA</text>
        <dbReference type="Rhea" id="RHEA:10868"/>
        <dbReference type="ChEBI" id="CHEBI:17815"/>
        <dbReference type="ChEBI" id="CHEBI:57287"/>
        <dbReference type="ChEBI" id="CHEBI:58342"/>
        <dbReference type="ChEBI" id="CHEBI:64615"/>
        <dbReference type="EC" id="2.3.1.20"/>
    </reaction>
</comment>
<keyword evidence="6" id="KW-0808">Transferase</keyword>
<feature type="compositionally biased region" description="Basic and acidic residues" evidence="11">
    <location>
        <begin position="156"/>
        <end position="178"/>
    </location>
</feature>
<comment type="pathway">
    <text evidence="2">Lipid metabolism.</text>
</comment>
<dbReference type="InterPro" id="IPR014292">
    <property type="entry name" value="Acyl_transf_WS/DGAT"/>
</dbReference>
<dbReference type="PANTHER" id="PTHR31650">
    <property type="entry name" value="O-ACYLTRANSFERASE (WSD1-LIKE) FAMILY PROTEIN"/>
    <property type="match status" value="1"/>
</dbReference>
<evidence type="ECO:0000259" key="12">
    <source>
        <dbReference type="Pfam" id="PF03007"/>
    </source>
</evidence>
<dbReference type="Pfam" id="PF03007">
    <property type="entry name" value="WS_DGAT_cat"/>
    <property type="match status" value="1"/>
</dbReference>
<dbReference type="InterPro" id="IPR004255">
    <property type="entry name" value="O-acyltransferase_WSD1_N"/>
</dbReference>
<accession>A0ABS7VAA7</accession>
<evidence type="ECO:0000313" key="15">
    <source>
        <dbReference type="Proteomes" id="UP000774958"/>
    </source>
</evidence>
<gene>
    <name evidence="14" type="ORF">LA374_06415</name>
</gene>
<evidence type="ECO:0000259" key="13">
    <source>
        <dbReference type="Pfam" id="PF06974"/>
    </source>
</evidence>
<feature type="domain" description="O-acyltransferase WSD1 C-terminal" evidence="13">
    <location>
        <begin position="312"/>
        <end position="453"/>
    </location>
</feature>
<protein>
    <recommendedName>
        <fullName evidence="4">diacylglycerol O-acyltransferase</fullName>
        <ecNumber evidence="4">2.3.1.20</ecNumber>
    </recommendedName>
</protein>
<dbReference type="Gene3D" id="3.30.559.10">
    <property type="entry name" value="Chloramphenicol acetyltransferase-like domain"/>
    <property type="match status" value="1"/>
</dbReference>
<evidence type="ECO:0000256" key="2">
    <source>
        <dbReference type="ARBA" id="ARBA00005189"/>
    </source>
</evidence>
<evidence type="ECO:0000256" key="6">
    <source>
        <dbReference type="ARBA" id="ARBA00022679"/>
    </source>
</evidence>
<evidence type="ECO:0000256" key="10">
    <source>
        <dbReference type="ARBA" id="ARBA00048109"/>
    </source>
</evidence>
<proteinExistence type="inferred from homology"/>
<dbReference type="Pfam" id="PF06974">
    <property type="entry name" value="WS_DGAT_C"/>
    <property type="match status" value="1"/>
</dbReference>
<feature type="domain" description="O-acyltransferase WSD1-like N-terminal" evidence="12">
    <location>
        <begin position="10"/>
        <end position="269"/>
    </location>
</feature>
<keyword evidence="9" id="KW-0012">Acyltransferase</keyword>
<dbReference type="Proteomes" id="UP000774958">
    <property type="component" value="Unassembled WGS sequence"/>
</dbReference>
<evidence type="ECO:0000313" key="14">
    <source>
        <dbReference type="EMBL" id="MBZ6065834.1"/>
    </source>
</evidence>
<evidence type="ECO:0000256" key="9">
    <source>
        <dbReference type="ARBA" id="ARBA00023315"/>
    </source>
</evidence>
<evidence type="ECO:0000256" key="4">
    <source>
        <dbReference type="ARBA" id="ARBA00013244"/>
    </source>
</evidence>
<evidence type="ECO:0000256" key="5">
    <source>
        <dbReference type="ARBA" id="ARBA00022516"/>
    </source>
</evidence>
<dbReference type="InterPro" id="IPR045034">
    <property type="entry name" value="O-acyltransferase_WSD1-like"/>
</dbReference>
<name>A0ABS7VAA7_9GAMM</name>
<dbReference type="NCBIfam" id="TIGR02946">
    <property type="entry name" value="acyl_WS_DGAT"/>
    <property type="match status" value="1"/>
</dbReference>